<sequence>MASFCRQALTMSSRSITSKSRSSLQKSLDERRISALLCSTSRSTPRPSRVLSVLGSVESLMPLHSAIASARLKSNIAFDTRCWSWLSQGMAVPL</sequence>
<gene>
    <name evidence="2" type="primary">LOC115735936</name>
</gene>
<dbReference type="RefSeq" id="XP_030523253.1">
    <property type="nucleotide sequence ID" value="XM_030667393.2"/>
</dbReference>
<dbReference type="InterPro" id="IPR043459">
    <property type="entry name" value="NFD6/NOXY2-like"/>
</dbReference>
<reference evidence="2" key="1">
    <citation type="submission" date="2025-08" db="UniProtKB">
        <authorList>
            <consortium name="RefSeq"/>
        </authorList>
    </citation>
    <scope>IDENTIFICATION</scope>
    <source>
        <tissue evidence="2">Leaf</tissue>
    </source>
</reference>
<evidence type="ECO:0000313" key="1">
    <source>
        <dbReference type="Proteomes" id="UP000827889"/>
    </source>
</evidence>
<dbReference type="PANTHER" id="PTHR33156">
    <property type="entry name" value="OS02G0230000 PROTEIN"/>
    <property type="match status" value="1"/>
</dbReference>
<name>A0A8B8NMP3_9MYRT</name>
<accession>A0A8B8NMP3</accession>
<dbReference type="Proteomes" id="UP000827889">
    <property type="component" value="Chromosome 11"/>
</dbReference>
<organism evidence="1 2">
    <name type="scientific">Rhodamnia argentea</name>
    <dbReference type="NCBI Taxonomy" id="178133"/>
    <lineage>
        <taxon>Eukaryota</taxon>
        <taxon>Viridiplantae</taxon>
        <taxon>Streptophyta</taxon>
        <taxon>Embryophyta</taxon>
        <taxon>Tracheophyta</taxon>
        <taxon>Spermatophyta</taxon>
        <taxon>Magnoliopsida</taxon>
        <taxon>eudicotyledons</taxon>
        <taxon>Gunneridae</taxon>
        <taxon>Pentapetalae</taxon>
        <taxon>rosids</taxon>
        <taxon>malvids</taxon>
        <taxon>Myrtales</taxon>
        <taxon>Myrtaceae</taxon>
        <taxon>Myrtoideae</taxon>
        <taxon>Myrteae</taxon>
        <taxon>Australasian group</taxon>
        <taxon>Rhodamnia</taxon>
    </lineage>
</organism>
<dbReference type="PANTHER" id="PTHR33156:SF37">
    <property type="entry name" value="PROTEIN NUCLEAR FUSION DEFECTIVE 6, CHLOROPLASTIC_MITOCHONDRIAL"/>
    <property type="match status" value="1"/>
</dbReference>
<evidence type="ECO:0000313" key="2">
    <source>
        <dbReference type="RefSeq" id="XP_030523253.1"/>
    </source>
</evidence>
<keyword evidence="1" id="KW-1185">Reference proteome</keyword>
<protein>
    <submittedName>
        <fullName evidence="2">Protein NONRESPONDING TO OXYLIPINS 2, mitochondrial isoform X4</fullName>
    </submittedName>
</protein>
<dbReference type="GeneID" id="115735936"/>
<dbReference type="AlphaFoldDB" id="A0A8B8NMP3"/>
<proteinExistence type="predicted"/>